<dbReference type="Proteomes" id="UP000630887">
    <property type="component" value="Unassembled WGS sequence"/>
</dbReference>
<name>A0A8J3P7S6_9ACTN</name>
<organism evidence="2 3">
    <name type="scientific">Catellatospora coxensis</name>
    <dbReference type="NCBI Taxonomy" id="310354"/>
    <lineage>
        <taxon>Bacteria</taxon>
        <taxon>Bacillati</taxon>
        <taxon>Actinomycetota</taxon>
        <taxon>Actinomycetes</taxon>
        <taxon>Micromonosporales</taxon>
        <taxon>Micromonosporaceae</taxon>
        <taxon>Catellatospora</taxon>
    </lineage>
</organism>
<dbReference type="AlphaFoldDB" id="A0A8J3P7S6"/>
<evidence type="ECO:0000313" key="3">
    <source>
        <dbReference type="Proteomes" id="UP000630887"/>
    </source>
</evidence>
<reference evidence="2 3" key="1">
    <citation type="submission" date="2021-01" db="EMBL/GenBank/DDBJ databases">
        <title>Whole genome shotgun sequence of Catellatospora coxensis NBRC 107359.</title>
        <authorList>
            <person name="Komaki H."/>
            <person name="Tamura T."/>
        </authorList>
    </citation>
    <scope>NUCLEOTIDE SEQUENCE [LARGE SCALE GENOMIC DNA]</scope>
    <source>
        <strain evidence="2 3">NBRC 107359</strain>
    </source>
</reference>
<sequence>MVLDEQVDVVWHHLQRHDLPPPSVCLGSDQLVQALRDPATEDRTAELREPHDVQPGGSYTPENRQTFLAAETHRVYEQCPFTSEADFEASRTHGCGRPAAAFDSPTG</sequence>
<feature type="region of interest" description="Disordered" evidence="1">
    <location>
        <begin position="87"/>
        <end position="107"/>
    </location>
</feature>
<evidence type="ECO:0000256" key="1">
    <source>
        <dbReference type="SAM" id="MobiDB-lite"/>
    </source>
</evidence>
<accession>A0A8J3P7S6</accession>
<feature type="compositionally biased region" description="Basic and acidic residues" evidence="1">
    <location>
        <begin position="40"/>
        <end position="52"/>
    </location>
</feature>
<proteinExistence type="predicted"/>
<keyword evidence="3" id="KW-1185">Reference proteome</keyword>
<feature type="region of interest" description="Disordered" evidence="1">
    <location>
        <begin position="40"/>
        <end position="61"/>
    </location>
</feature>
<dbReference type="EMBL" id="BONI01000010">
    <property type="protein sequence ID" value="GIG04931.1"/>
    <property type="molecule type" value="Genomic_DNA"/>
</dbReference>
<gene>
    <name evidence="2" type="ORF">Cco03nite_16310</name>
</gene>
<comment type="caution">
    <text evidence="2">The sequence shown here is derived from an EMBL/GenBank/DDBJ whole genome shotgun (WGS) entry which is preliminary data.</text>
</comment>
<protein>
    <submittedName>
        <fullName evidence="2">Uncharacterized protein</fullName>
    </submittedName>
</protein>
<evidence type="ECO:0000313" key="2">
    <source>
        <dbReference type="EMBL" id="GIG04931.1"/>
    </source>
</evidence>